<name>A0A917XZP7_9BACI</name>
<evidence type="ECO:0000313" key="2">
    <source>
        <dbReference type="Proteomes" id="UP000624041"/>
    </source>
</evidence>
<gene>
    <name evidence="1" type="ORF">GCM10007971_22510</name>
</gene>
<dbReference type="AlphaFoldDB" id="A0A917XZP7"/>
<proteinExistence type="predicted"/>
<reference evidence="1" key="1">
    <citation type="journal article" date="2014" name="Int. J. Syst. Evol. Microbiol.">
        <title>Complete genome sequence of Corynebacterium casei LMG S-19264T (=DSM 44701T), isolated from a smear-ripened cheese.</title>
        <authorList>
            <consortium name="US DOE Joint Genome Institute (JGI-PGF)"/>
            <person name="Walter F."/>
            <person name="Albersmeier A."/>
            <person name="Kalinowski J."/>
            <person name="Ruckert C."/>
        </authorList>
    </citation>
    <scope>NUCLEOTIDE SEQUENCE</scope>
    <source>
        <strain evidence="1">JCM 17251</strain>
    </source>
</reference>
<organism evidence="1 2">
    <name type="scientific">Oceanobacillus indicireducens</name>
    <dbReference type="NCBI Taxonomy" id="1004261"/>
    <lineage>
        <taxon>Bacteria</taxon>
        <taxon>Bacillati</taxon>
        <taxon>Bacillota</taxon>
        <taxon>Bacilli</taxon>
        <taxon>Bacillales</taxon>
        <taxon>Bacillaceae</taxon>
        <taxon>Oceanobacillus</taxon>
    </lineage>
</organism>
<evidence type="ECO:0000313" key="1">
    <source>
        <dbReference type="EMBL" id="GGN59414.1"/>
    </source>
</evidence>
<keyword evidence="2" id="KW-1185">Reference proteome</keyword>
<comment type="caution">
    <text evidence="1">The sequence shown here is derived from an EMBL/GenBank/DDBJ whole genome shotgun (WGS) entry which is preliminary data.</text>
</comment>
<dbReference type="EMBL" id="BMOS01000014">
    <property type="protein sequence ID" value="GGN59414.1"/>
    <property type="molecule type" value="Genomic_DNA"/>
</dbReference>
<sequence length="88" mass="10098">MNYIETGKRIGELVQSKNKMYGDAFHMSDEFLSILYPNGIKPGQYKDMLGIIRLFDKQMRIAHGNHGNENAWNDIAGYGILMSREESE</sequence>
<reference evidence="1" key="2">
    <citation type="submission" date="2020-09" db="EMBL/GenBank/DDBJ databases">
        <authorList>
            <person name="Sun Q."/>
            <person name="Ohkuma M."/>
        </authorList>
    </citation>
    <scope>NUCLEOTIDE SEQUENCE</scope>
    <source>
        <strain evidence="1">JCM 17251</strain>
    </source>
</reference>
<protein>
    <submittedName>
        <fullName evidence="1">Uncharacterized protein</fullName>
    </submittedName>
</protein>
<accession>A0A917XZP7</accession>
<dbReference type="Proteomes" id="UP000624041">
    <property type="component" value="Unassembled WGS sequence"/>
</dbReference>
<dbReference type="RefSeq" id="WP_188857387.1">
    <property type="nucleotide sequence ID" value="NZ_BMOS01000014.1"/>
</dbReference>